<reference evidence="11 12" key="1">
    <citation type="journal article" date="2020" name="ISME J.">
        <title>Uncovering the hidden diversity of litter-decomposition mechanisms in mushroom-forming fungi.</title>
        <authorList>
            <person name="Floudas D."/>
            <person name="Bentzer J."/>
            <person name="Ahren D."/>
            <person name="Johansson T."/>
            <person name="Persson P."/>
            <person name="Tunlid A."/>
        </authorList>
    </citation>
    <scope>NUCLEOTIDE SEQUENCE [LARGE SCALE GENOMIC DNA]</scope>
    <source>
        <strain evidence="11 12">CBS 146.42</strain>
    </source>
</reference>
<evidence type="ECO:0000259" key="10">
    <source>
        <dbReference type="Pfam" id="PF00962"/>
    </source>
</evidence>
<keyword evidence="8" id="KW-0378">Hydrolase</keyword>
<dbReference type="GO" id="GO:0046872">
    <property type="term" value="F:metal ion binding"/>
    <property type="evidence" value="ECO:0007669"/>
    <property type="project" value="UniProtKB-KW"/>
</dbReference>
<dbReference type="OrthoDB" id="7202371at2759"/>
<evidence type="ECO:0000256" key="9">
    <source>
        <dbReference type="ARBA" id="ARBA00047764"/>
    </source>
</evidence>
<sequence>MGLNIVDKQQYLEEREKLIGADRSLRRDRPAVHTRSALETEADEIMHRIRAEEAAGIWKEDHPDVPHPFPGMEFLTGKKIVEKTRTFEILMPKGALLHIHIGATVDARTLLDLALQQPAIHIRVPERLDARNISSVLPELMPLTPEFYNMDGEIVSSNSYVPNTWVNITRAREQFDPSLGGPEGFDRWIIDAMTLRPAEAYGTHNTVTKIWEKFQSTFGVSGGLVHFLPIFKQYLRIFFLTSINDGISYMEPRIDFYFAKALTATDGRSTITHREVLQLFEATVNEVKEELTKEGRGDKFLGARIIYTAFRALEPKDLYYYVDDCIDLKKEFPHIIAGFDLVGNEDELRPLIDYVEPLLYFRERQLQEGVEIPFLFHAGETLGDGDSPDNNLYDALLLGTKRIGHGFSLVKHPKLLQACREQGILLEVCPISNEILRLTSSMPMHPLPIIINNGVSVALSSDGPSVFGNMGLTYDFFQFSMMLPAEKKDALDSWETEWRAFLEFIVARYKGSLPN</sequence>
<feature type="domain" description="Adenosine deaminase" evidence="10">
    <location>
        <begin position="211"/>
        <end position="469"/>
    </location>
</feature>
<comment type="catalytic activity">
    <reaction evidence="9">
        <text>adenosine + H2O + H(+) = inosine + NH4(+)</text>
        <dbReference type="Rhea" id="RHEA:24408"/>
        <dbReference type="ChEBI" id="CHEBI:15377"/>
        <dbReference type="ChEBI" id="CHEBI:15378"/>
        <dbReference type="ChEBI" id="CHEBI:16335"/>
        <dbReference type="ChEBI" id="CHEBI:17596"/>
        <dbReference type="ChEBI" id="CHEBI:28938"/>
        <dbReference type="EC" id="3.5.4.4"/>
    </reaction>
</comment>
<dbReference type="EC" id="3.5.4.4" evidence="4"/>
<evidence type="ECO:0000256" key="2">
    <source>
        <dbReference type="ARBA" id="ARBA00004613"/>
    </source>
</evidence>
<dbReference type="PANTHER" id="PTHR11409:SF39">
    <property type="entry name" value="ADENOSINE DEAMINASE 2"/>
    <property type="match status" value="1"/>
</dbReference>
<evidence type="ECO:0000256" key="7">
    <source>
        <dbReference type="ARBA" id="ARBA00022729"/>
    </source>
</evidence>
<gene>
    <name evidence="11" type="ORF">D9756_004937</name>
</gene>
<dbReference type="EMBL" id="JAACJO010000003">
    <property type="protein sequence ID" value="KAF5360409.1"/>
    <property type="molecule type" value="Genomic_DNA"/>
</dbReference>
<comment type="cofactor">
    <cofactor evidence="1">
        <name>Zn(2+)</name>
        <dbReference type="ChEBI" id="CHEBI:29105"/>
    </cofactor>
</comment>
<comment type="caution">
    <text evidence="11">The sequence shown here is derived from an EMBL/GenBank/DDBJ whole genome shotgun (WGS) entry which is preliminary data.</text>
</comment>
<protein>
    <recommendedName>
        <fullName evidence="4">adenosine deaminase</fullName>
        <ecNumber evidence="4">3.5.4.4</ecNumber>
    </recommendedName>
</protein>
<dbReference type="SUPFAM" id="SSF51556">
    <property type="entry name" value="Metallo-dependent hydrolases"/>
    <property type="match status" value="1"/>
</dbReference>
<name>A0A8H5G8N5_9AGAR</name>
<evidence type="ECO:0000256" key="6">
    <source>
        <dbReference type="ARBA" id="ARBA00022723"/>
    </source>
</evidence>
<keyword evidence="7" id="KW-0732">Signal</keyword>
<dbReference type="Proteomes" id="UP000559027">
    <property type="component" value="Unassembled WGS sequence"/>
</dbReference>
<dbReference type="InterPro" id="IPR032466">
    <property type="entry name" value="Metal_Hydrolase"/>
</dbReference>
<dbReference type="Pfam" id="PF00962">
    <property type="entry name" value="A_deaminase"/>
    <property type="match status" value="1"/>
</dbReference>
<evidence type="ECO:0000256" key="3">
    <source>
        <dbReference type="ARBA" id="ARBA00006083"/>
    </source>
</evidence>
<evidence type="ECO:0000313" key="12">
    <source>
        <dbReference type="Proteomes" id="UP000559027"/>
    </source>
</evidence>
<dbReference type="GO" id="GO:0005576">
    <property type="term" value="C:extracellular region"/>
    <property type="evidence" value="ECO:0007669"/>
    <property type="project" value="UniProtKB-SubCell"/>
</dbReference>
<accession>A0A8H5G8N5</accession>
<evidence type="ECO:0000313" key="11">
    <source>
        <dbReference type="EMBL" id="KAF5360409.1"/>
    </source>
</evidence>
<keyword evidence="12" id="KW-1185">Reference proteome</keyword>
<dbReference type="InterPro" id="IPR001365">
    <property type="entry name" value="A_deaminase_dom"/>
</dbReference>
<evidence type="ECO:0000256" key="1">
    <source>
        <dbReference type="ARBA" id="ARBA00001947"/>
    </source>
</evidence>
<organism evidence="11 12">
    <name type="scientific">Leucocoprinus leucothites</name>
    <dbReference type="NCBI Taxonomy" id="201217"/>
    <lineage>
        <taxon>Eukaryota</taxon>
        <taxon>Fungi</taxon>
        <taxon>Dikarya</taxon>
        <taxon>Basidiomycota</taxon>
        <taxon>Agaricomycotina</taxon>
        <taxon>Agaricomycetes</taxon>
        <taxon>Agaricomycetidae</taxon>
        <taxon>Agaricales</taxon>
        <taxon>Agaricineae</taxon>
        <taxon>Agaricaceae</taxon>
        <taxon>Leucocoprinus</taxon>
    </lineage>
</organism>
<evidence type="ECO:0000256" key="8">
    <source>
        <dbReference type="ARBA" id="ARBA00022801"/>
    </source>
</evidence>
<comment type="subcellular location">
    <subcellularLocation>
        <location evidence="2">Secreted</location>
    </subcellularLocation>
</comment>
<keyword evidence="6" id="KW-0479">Metal-binding</keyword>
<dbReference type="InterPro" id="IPR006330">
    <property type="entry name" value="Ado/ade_deaminase"/>
</dbReference>
<dbReference type="GO" id="GO:0004000">
    <property type="term" value="F:adenosine deaminase activity"/>
    <property type="evidence" value="ECO:0007669"/>
    <property type="project" value="TreeGrafter"/>
</dbReference>
<dbReference type="GO" id="GO:0046103">
    <property type="term" value="P:inosine biosynthetic process"/>
    <property type="evidence" value="ECO:0007669"/>
    <property type="project" value="TreeGrafter"/>
</dbReference>
<evidence type="ECO:0000256" key="4">
    <source>
        <dbReference type="ARBA" id="ARBA00012784"/>
    </source>
</evidence>
<evidence type="ECO:0000256" key="5">
    <source>
        <dbReference type="ARBA" id="ARBA00022525"/>
    </source>
</evidence>
<comment type="similarity">
    <text evidence="3">Belongs to the metallo-dependent hydrolases superfamily. Adenosine and AMP deaminases family. ADGF subfamily.</text>
</comment>
<keyword evidence="5" id="KW-0964">Secreted</keyword>
<dbReference type="GO" id="GO:0006154">
    <property type="term" value="P:adenosine catabolic process"/>
    <property type="evidence" value="ECO:0007669"/>
    <property type="project" value="TreeGrafter"/>
</dbReference>
<dbReference type="AlphaFoldDB" id="A0A8H5G8N5"/>
<proteinExistence type="inferred from homology"/>
<dbReference type="PANTHER" id="PTHR11409">
    <property type="entry name" value="ADENOSINE DEAMINASE"/>
    <property type="match status" value="1"/>
</dbReference>
<dbReference type="Gene3D" id="3.20.20.140">
    <property type="entry name" value="Metal-dependent hydrolases"/>
    <property type="match status" value="1"/>
</dbReference>
<dbReference type="FunFam" id="3.20.20.140:FF:000017">
    <property type="entry name" value="Adenosine deaminase 2"/>
    <property type="match status" value="1"/>
</dbReference>